<feature type="non-terminal residue" evidence="1">
    <location>
        <position position="1"/>
    </location>
</feature>
<dbReference type="AlphaFoldDB" id="A0A3B0SUS6"/>
<gene>
    <name evidence="1" type="ORF">MNBD_ALPHA06-563</name>
</gene>
<protein>
    <submittedName>
        <fullName evidence="1">Protease, insulinase family/protease, insulinase family</fullName>
    </submittedName>
</protein>
<keyword evidence="1" id="KW-0645">Protease</keyword>
<proteinExistence type="predicted"/>
<accession>A0A3B0SUS6</accession>
<dbReference type="GO" id="GO:0046872">
    <property type="term" value="F:metal ion binding"/>
    <property type="evidence" value="ECO:0007669"/>
    <property type="project" value="InterPro"/>
</dbReference>
<dbReference type="Gene3D" id="3.30.830.10">
    <property type="entry name" value="Metalloenzyme, LuxS/M16 peptidase-like"/>
    <property type="match status" value="1"/>
</dbReference>
<keyword evidence="1" id="KW-0378">Hydrolase</keyword>
<organism evidence="1">
    <name type="scientific">hydrothermal vent metagenome</name>
    <dbReference type="NCBI Taxonomy" id="652676"/>
    <lineage>
        <taxon>unclassified sequences</taxon>
        <taxon>metagenomes</taxon>
        <taxon>ecological metagenomes</taxon>
    </lineage>
</organism>
<dbReference type="SUPFAM" id="SSF63411">
    <property type="entry name" value="LuxS/MPP-like metallohydrolase"/>
    <property type="match status" value="1"/>
</dbReference>
<name>A0A3B0SUS6_9ZZZZ</name>
<evidence type="ECO:0000313" key="1">
    <source>
        <dbReference type="EMBL" id="VAV98545.1"/>
    </source>
</evidence>
<reference evidence="1" key="1">
    <citation type="submission" date="2018-06" db="EMBL/GenBank/DDBJ databases">
        <authorList>
            <person name="Zhirakovskaya E."/>
        </authorList>
    </citation>
    <scope>NUCLEOTIDE SEQUENCE</scope>
</reference>
<sequence length="150" mass="16389">TYGARSGFNGDMDAGRFTAQAGVRANVTDKSIIEFKKEIGMFSDGGLSEGELSFLKSALGQRDARAYETPRQKLGFLSRIMTYDLPDDYVDQQNEILENVTLEELNALAVKYLDQSEMILLVVGDKASILPGLEALGHNIVELDADGNPI</sequence>
<dbReference type="InterPro" id="IPR011249">
    <property type="entry name" value="Metalloenz_LuxS/M16"/>
</dbReference>
<dbReference type="EMBL" id="UOEE01000264">
    <property type="protein sequence ID" value="VAV98545.1"/>
    <property type="molecule type" value="Genomic_DNA"/>
</dbReference>
<dbReference type="GO" id="GO:0008233">
    <property type="term" value="F:peptidase activity"/>
    <property type="evidence" value="ECO:0007669"/>
    <property type="project" value="UniProtKB-KW"/>
</dbReference>
<dbReference type="GO" id="GO:0006508">
    <property type="term" value="P:proteolysis"/>
    <property type="evidence" value="ECO:0007669"/>
    <property type="project" value="UniProtKB-KW"/>
</dbReference>